<comment type="caution">
    <text evidence="1">The sequence shown here is derived from an EMBL/GenBank/DDBJ whole genome shotgun (WGS) entry which is preliminary data.</text>
</comment>
<dbReference type="InterPro" id="IPR016181">
    <property type="entry name" value="Acyl_CoA_acyltransferase"/>
</dbReference>
<protein>
    <recommendedName>
        <fullName evidence="3">BioF2-like acetyltransferase domain-containing protein</fullName>
    </recommendedName>
</protein>
<dbReference type="EMBL" id="MWIH01000005">
    <property type="protein sequence ID" value="OQO93004.1"/>
    <property type="molecule type" value="Genomic_DNA"/>
</dbReference>
<evidence type="ECO:0000313" key="2">
    <source>
        <dbReference type="Proteomes" id="UP000192591"/>
    </source>
</evidence>
<sequence length="351" mass="38699">MTVSVEIADPRTEPEPHGWSGFRAAGGLPAVWDYDLLALESWAARNPPLLLVVREGRRIVAGATVLVCRPRLRPAYAAPPRRRGAPVPLWAEVYQPWLSGFAGVAFAEDVDEPGTAELLRRVERALAARLGPRLLGVLYRAVDTTLAAALAGRGRLVRQVDTVSVLANTFGGEDDWLGSLSKSRRSSVRRSLREVERRVASARLVIRGGPARDDLHGREIAALVNRHRAERGVPRLETRSPLLGSYFHRFVKRPDVHTLTYHDDEGRLLALNTMLENSRCLVKQHWAALPPADGGVRHLLFDSYARAVRHMVSAGVAELSAGRRPHDVKRSLGFAPRPVYGVAVPRPVMGR</sequence>
<dbReference type="SUPFAM" id="SSF55729">
    <property type="entry name" value="Acyl-CoA N-acyltransferases (Nat)"/>
    <property type="match status" value="1"/>
</dbReference>
<dbReference type="RefSeq" id="WP_081192044.1">
    <property type="nucleotide sequence ID" value="NZ_MWIH01000005.1"/>
</dbReference>
<evidence type="ECO:0008006" key="3">
    <source>
        <dbReference type="Google" id="ProtNLM"/>
    </source>
</evidence>
<name>A0A1V9A7U7_SACPI</name>
<evidence type="ECO:0000313" key="1">
    <source>
        <dbReference type="EMBL" id="OQO93004.1"/>
    </source>
</evidence>
<proteinExistence type="predicted"/>
<gene>
    <name evidence="1" type="ORF">B1813_12935</name>
</gene>
<dbReference type="Proteomes" id="UP000192591">
    <property type="component" value="Unassembled WGS sequence"/>
</dbReference>
<keyword evidence="2" id="KW-1185">Reference proteome</keyword>
<dbReference type="AlphaFoldDB" id="A0A1V9A7U7"/>
<reference evidence="1 2" key="1">
    <citation type="submission" date="2017-02" db="EMBL/GenBank/DDBJ databases">
        <title>Draft genome of Saccharomonospora sp. 154.</title>
        <authorList>
            <person name="Alonso-Carmona G.S."/>
            <person name="De La Haba R."/>
            <person name="Vera-Gargallo B."/>
            <person name="Sandoval-Trujillo A.H."/>
            <person name="Ramirez-Duran N."/>
            <person name="Ventosa A."/>
        </authorList>
    </citation>
    <scope>NUCLEOTIDE SEQUENCE [LARGE SCALE GENOMIC DNA]</scope>
    <source>
        <strain evidence="1 2">LRS4.154</strain>
    </source>
</reference>
<accession>A0A1V9A7U7</accession>
<organism evidence="1 2">
    <name type="scientific">Saccharomonospora piscinae</name>
    <dbReference type="NCBI Taxonomy" id="687388"/>
    <lineage>
        <taxon>Bacteria</taxon>
        <taxon>Bacillati</taxon>
        <taxon>Actinomycetota</taxon>
        <taxon>Actinomycetes</taxon>
        <taxon>Pseudonocardiales</taxon>
        <taxon>Pseudonocardiaceae</taxon>
        <taxon>Saccharomonospora</taxon>
    </lineage>
</organism>
<dbReference type="STRING" id="1962155.B1813_12935"/>